<name>A0ACC2CLX1_DIPCM</name>
<proteinExistence type="predicted"/>
<evidence type="ECO:0000313" key="1">
    <source>
        <dbReference type="EMBL" id="KAJ7542988.1"/>
    </source>
</evidence>
<protein>
    <submittedName>
        <fullName evidence="1">Uncharacterized protein</fullName>
    </submittedName>
</protein>
<gene>
    <name evidence="1" type="ORF">O6H91_09G020800</name>
</gene>
<keyword evidence="2" id="KW-1185">Reference proteome</keyword>
<reference evidence="2" key="1">
    <citation type="journal article" date="2024" name="Proc. Natl. Acad. Sci. U.S.A.">
        <title>Extraordinary preservation of gene collinearity over three hundred million years revealed in homosporous lycophytes.</title>
        <authorList>
            <person name="Li C."/>
            <person name="Wickell D."/>
            <person name="Kuo L.Y."/>
            <person name="Chen X."/>
            <person name="Nie B."/>
            <person name="Liao X."/>
            <person name="Peng D."/>
            <person name="Ji J."/>
            <person name="Jenkins J."/>
            <person name="Williams M."/>
            <person name="Shu S."/>
            <person name="Plott C."/>
            <person name="Barry K."/>
            <person name="Rajasekar S."/>
            <person name="Grimwood J."/>
            <person name="Han X."/>
            <person name="Sun S."/>
            <person name="Hou Z."/>
            <person name="He W."/>
            <person name="Dai G."/>
            <person name="Sun C."/>
            <person name="Schmutz J."/>
            <person name="Leebens-Mack J.H."/>
            <person name="Li F.W."/>
            <person name="Wang L."/>
        </authorList>
    </citation>
    <scope>NUCLEOTIDE SEQUENCE [LARGE SCALE GENOMIC DNA]</scope>
    <source>
        <strain evidence="2">cv. PW_Plant_1</strain>
    </source>
</reference>
<evidence type="ECO:0000313" key="2">
    <source>
        <dbReference type="Proteomes" id="UP001162992"/>
    </source>
</evidence>
<sequence>MLARRLGTVASDQASSTSYTSIHVSTSTFHSSSGSHNALALVFAIAAGAVVVVAVILVLLLLHRKWETSSRADPSRDGEPALELLKRFSYSELRAATGRFSDACKLGQGGFGTVFKGILEDGREIAIKRLDTSSLQGENEFQNEISVLGRLSSPYIVGLVGYCAEGQKKLLVYDLMENGSLQEALFGKSNAIALDWEMRYKIMVDIAYALAFLHSDCDPPVIHGDIKPSNVLLDADFTARIADFGLARFKYEDDTTVLSGRLSLTRDKTNCEKSNAEAREGRRKMGNLKGGEIVVVDKNPTQEEEEEILECGNEISFSSTELCQEDQKATSESISQEMKTPAMVDAADACKGSPSVDEDETALYGWGKIGQSEELKSEICQISGTEEHLTGSKRNRRLEEYGFGEFILGCVACHSGTGIPVGRDLTAATKKENSGNGNYKATARKEEKRRRVKAGSLEWWKECDGDTNSKEFKKRFRNQLKSKITKNRELTLTENREIKKADSDWWKEDSRNDSCKSMSAESFTFDFSGELNHSMELACHGRGFAKTASREWWSGDLSKGREWWSGEFSSCKKEKNAQGYSWSRELSEDQNQGKKLGRYGSRSTDGWSGDLLSRGMSSTPSMRGTVCYVAPEYTGGGILSEKSDVYSYGVLMLVIISGRRPLQVISSPIHELERANLISWARQAAMAGTMLDLVDGSLQDDFCRDQACFCITLALLCLQKIPSSRPTMQDVVRYLTGEVELPSLPFEFLPSPTGGISPLKPGRKPLVDQNAGQMPIAL</sequence>
<dbReference type="Proteomes" id="UP001162992">
    <property type="component" value="Chromosome 9"/>
</dbReference>
<organism evidence="1 2">
    <name type="scientific">Diphasiastrum complanatum</name>
    <name type="common">Issler's clubmoss</name>
    <name type="synonym">Lycopodium complanatum</name>
    <dbReference type="NCBI Taxonomy" id="34168"/>
    <lineage>
        <taxon>Eukaryota</taxon>
        <taxon>Viridiplantae</taxon>
        <taxon>Streptophyta</taxon>
        <taxon>Embryophyta</taxon>
        <taxon>Tracheophyta</taxon>
        <taxon>Lycopodiopsida</taxon>
        <taxon>Lycopodiales</taxon>
        <taxon>Lycopodiaceae</taxon>
        <taxon>Lycopodioideae</taxon>
        <taxon>Diphasiastrum</taxon>
    </lineage>
</organism>
<accession>A0ACC2CLX1</accession>
<comment type="caution">
    <text evidence="1">The sequence shown here is derived from an EMBL/GenBank/DDBJ whole genome shotgun (WGS) entry which is preliminary data.</text>
</comment>
<dbReference type="EMBL" id="CM055100">
    <property type="protein sequence ID" value="KAJ7542988.1"/>
    <property type="molecule type" value="Genomic_DNA"/>
</dbReference>